<dbReference type="Proteomes" id="UP001201812">
    <property type="component" value="Unassembled WGS sequence"/>
</dbReference>
<sequence>MEKNRAVIRELLKFEFELGHTVKEAIENVNRAKGAGTVARRTAYEWYSKFKSGNLTIQDNPRSGRPHEVDRAAVVYAVETNPQKNSSGPFDQKTKFGLRRTVFDQYGKLPQQIASDFLLENNNTNFSSTNLFSPTQTTKQKYKQYSKSKHKQNQGTEENSRTETIRNAKADDAKTTVRLCVSTLNDHEFKQSIRPQNLNGKNMGCESRIDLIKDYDFFHKSTSRTTFENLESQLKTEHGIQKIFGAFSKNGQAINTNLRFNRSIYKEMALSTILTENHPDILIVLEKNSNEHALEEIRKKKAESV</sequence>
<dbReference type="InterPro" id="IPR052709">
    <property type="entry name" value="Transposase-MT_Hybrid"/>
</dbReference>
<dbReference type="EMBL" id="JAKKPZ010001052">
    <property type="protein sequence ID" value="KAI1690914.1"/>
    <property type="molecule type" value="Genomic_DNA"/>
</dbReference>
<dbReference type="GO" id="GO:0006303">
    <property type="term" value="P:double-strand break repair via nonhomologous end joining"/>
    <property type="evidence" value="ECO:0007669"/>
    <property type="project" value="TreeGrafter"/>
</dbReference>
<protein>
    <submittedName>
        <fullName evidence="3">Histone-lysine N-methyltransferase SETMAR</fullName>
    </submittedName>
</protein>
<dbReference type="GO" id="GO:0003690">
    <property type="term" value="F:double-stranded DNA binding"/>
    <property type="evidence" value="ECO:0007669"/>
    <property type="project" value="TreeGrafter"/>
</dbReference>
<dbReference type="GO" id="GO:0046975">
    <property type="term" value="F:histone H3K36 methyltransferase activity"/>
    <property type="evidence" value="ECO:0007669"/>
    <property type="project" value="TreeGrafter"/>
</dbReference>
<dbReference type="GO" id="GO:0044774">
    <property type="term" value="P:mitotic DNA integrity checkpoint signaling"/>
    <property type="evidence" value="ECO:0007669"/>
    <property type="project" value="TreeGrafter"/>
</dbReference>
<evidence type="ECO:0000259" key="2">
    <source>
        <dbReference type="Pfam" id="PF17906"/>
    </source>
</evidence>
<dbReference type="GO" id="GO:0000793">
    <property type="term" value="C:condensed chromosome"/>
    <property type="evidence" value="ECO:0007669"/>
    <property type="project" value="TreeGrafter"/>
</dbReference>
<dbReference type="GO" id="GO:0031297">
    <property type="term" value="P:replication fork processing"/>
    <property type="evidence" value="ECO:0007669"/>
    <property type="project" value="TreeGrafter"/>
</dbReference>
<accession>A0AAD4QSM2</accession>
<dbReference type="PANTHER" id="PTHR46060">
    <property type="entry name" value="MARINER MOS1 TRANSPOSASE-LIKE PROTEIN"/>
    <property type="match status" value="1"/>
</dbReference>
<reference evidence="3" key="1">
    <citation type="submission" date="2022-01" db="EMBL/GenBank/DDBJ databases">
        <title>Genome Sequence Resource for Two Populations of Ditylenchus destructor, the Migratory Endoparasitic Phytonematode.</title>
        <authorList>
            <person name="Zhang H."/>
            <person name="Lin R."/>
            <person name="Xie B."/>
        </authorList>
    </citation>
    <scope>NUCLEOTIDE SEQUENCE</scope>
    <source>
        <strain evidence="3">BazhouSP</strain>
    </source>
</reference>
<organism evidence="3 4">
    <name type="scientific">Ditylenchus destructor</name>
    <dbReference type="NCBI Taxonomy" id="166010"/>
    <lineage>
        <taxon>Eukaryota</taxon>
        <taxon>Metazoa</taxon>
        <taxon>Ecdysozoa</taxon>
        <taxon>Nematoda</taxon>
        <taxon>Chromadorea</taxon>
        <taxon>Rhabditida</taxon>
        <taxon>Tylenchina</taxon>
        <taxon>Tylenchomorpha</taxon>
        <taxon>Sphaerularioidea</taxon>
        <taxon>Anguinidae</taxon>
        <taxon>Anguininae</taxon>
        <taxon>Ditylenchus</taxon>
    </lineage>
</organism>
<proteinExistence type="predicted"/>
<feature type="region of interest" description="Disordered" evidence="1">
    <location>
        <begin position="128"/>
        <end position="164"/>
    </location>
</feature>
<dbReference type="Pfam" id="PF17906">
    <property type="entry name" value="HTH_48"/>
    <property type="match status" value="1"/>
</dbReference>
<keyword evidence="4" id="KW-1185">Reference proteome</keyword>
<evidence type="ECO:0000256" key="1">
    <source>
        <dbReference type="SAM" id="MobiDB-lite"/>
    </source>
</evidence>
<dbReference type="AlphaFoldDB" id="A0AAD4QSM2"/>
<feature type="domain" description="Mos1 transposase HTH" evidence="2">
    <location>
        <begin position="7"/>
        <end position="54"/>
    </location>
</feature>
<comment type="caution">
    <text evidence="3">The sequence shown here is derived from an EMBL/GenBank/DDBJ whole genome shotgun (WGS) entry which is preliminary data.</text>
</comment>
<dbReference type="PANTHER" id="PTHR46060:SF2">
    <property type="entry name" value="HISTONE-LYSINE N-METHYLTRANSFERASE SETMAR"/>
    <property type="match status" value="1"/>
</dbReference>
<dbReference type="GO" id="GO:0003697">
    <property type="term" value="F:single-stranded DNA binding"/>
    <property type="evidence" value="ECO:0007669"/>
    <property type="project" value="TreeGrafter"/>
</dbReference>
<dbReference type="Gene3D" id="1.10.10.1450">
    <property type="match status" value="1"/>
</dbReference>
<dbReference type="GO" id="GO:0042800">
    <property type="term" value="F:histone H3K4 methyltransferase activity"/>
    <property type="evidence" value="ECO:0007669"/>
    <property type="project" value="TreeGrafter"/>
</dbReference>
<gene>
    <name evidence="3" type="ORF">DdX_22229</name>
</gene>
<feature type="compositionally biased region" description="Low complexity" evidence="1">
    <location>
        <begin position="128"/>
        <end position="139"/>
    </location>
</feature>
<dbReference type="InterPro" id="IPR041426">
    <property type="entry name" value="Mos1_HTH"/>
</dbReference>
<dbReference type="GO" id="GO:0044547">
    <property type="term" value="F:DNA topoisomerase binding"/>
    <property type="evidence" value="ECO:0007669"/>
    <property type="project" value="TreeGrafter"/>
</dbReference>
<dbReference type="GO" id="GO:0035861">
    <property type="term" value="C:site of double-strand break"/>
    <property type="evidence" value="ECO:0007669"/>
    <property type="project" value="TreeGrafter"/>
</dbReference>
<dbReference type="GO" id="GO:0000729">
    <property type="term" value="P:DNA double-strand break processing"/>
    <property type="evidence" value="ECO:0007669"/>
    <property type="project" value="TreeGrafter"/>
</dbReference>
<feature type="compositionally biased region" description="Basic residues" evidence="1">
    <location>
        <begin position="140"/>
        <end position="152"/>
    </location>
</feature>
<dbReference type="GO" id="GO:0000014">
    <property type="term" value="F:single-stranded DNA endodeoxyribonuclease activity"/>
    <property type="evidence" value="ECO:0007669"/>
    <property type="project" value="TreeGrafter"/>
</dbReference>
<dbReference type="GO" id="GO:0005634">
    <property type="term" value="C:nucleus"/>
    <property type="evidence" value="ECO:0007669"/>
    <property type="project" value="TreeGrafter"/>
</dbReference>
<dbReference type="GO" id="GO:0015074">
    <property type="term" value="P:DNA integration"/>
    <property type="evidence" value="ECO:0007669"/>
    <property type="project" value="TreeGrafter"/>
</dbReference>
<evidence type="ECO:0000313" key="3">
    <source>
        <dbReference type="EMBL" id="KAI1690914.1"/>
    </source>
</evidence>
<evidence type="ECO:0000313" key="4">
    <source>
        <dbReference type="Proteomes" id="UP001201812"/>
    </source>
</evidence>
<name>A0AAD4QSM2_9BILA</name>